<evidence type="ECO:0000313" key="1">
    <source>
        <dbReference type="EMBL" id="EGC19984.1"/>
    </source>
</evidence>
<keyword evidence="2" id="KW-1185">Reference proteome</keyword>
<name>F0F7A2_9BACT</name>
<dbReference type="HOGENOM" id="CLU_3156324_0_0_10"/>
<gene>
    <name evidence="1" type="ORF">HMPREF9141_1469</name>
</gene>
<dbReference type="Proteomes" id="UP000005697">
    <property type="component" value="Unassembled WGS sequence"/>
</dbReference>
<dbReference type="EMBL" id="AEWX01000021">
    <property type="protein sequence ID" value="EGC19984.1"/>
    <property type="molecule type" value="Genomic_DNA"/>
</dbReference>
<proteinExistence type="predicted"/>
<reference evidence="1 2" key="1">
    <citation type="submission" date="2011-01" db="EMBL/GenBank/DDBJ databases">
        <authorList>
            <person name="Muzny D."/>
            <person name="Qin X."/>
            <person name="Deng J."/>
            <person name="Jiang H."/>
            <person name="Liu Y."/>
            <person name="Qu J."/>
            <person name="Song X.-Z."/>
            <person name="Zhang L."/>
            <person name="Thornton R."/>
            <person name="Coyle M."/>
            <person name="Francisco L."/>
            <person name="Jackson L."/>
            <person name="Javaid M."/>
            <person name="Korchina V."/>
            <person name="Kovar C."/>
            <person name="Mata R."/>
            <person name="Mathew T."/>
            <person name="Ngo R."/>
            <person name="Nguyen L."/>
            <person name="Nguyen N."/>
            <person name="Okwuonu G."/>
            <person name="Ongeri F."/>
            <person name="Pham C."/>
            <person name="Simmons D."/>
            <person name="Wilczek-Boney K."/>
            <person name="Hale W."/>
            <person name="Jakkamsetti A."/>
            <person name="Pham P."/>
            <person name="Ruth R."/>
            <person name="San Lucas F."/>
            <person name="Warren J."/>
            <person name="Zhang J."/>
            <person name="Zhao Z."/>
            <person name="Zhou C."/>
            <person name="Zhu D."/>
            <person name="Lee S."/>
            <person name="Bess C."/>
            <person name="Blankenburg K."/>
            <person name="Forbes L."/>
            <person name="Fu Q."/>
            <person name="Gubbala S."/>
            <person name="Hirani K."/>
            <person name="Jayaseelan J.C."/>
            <person name="Lara F."/>
            <person name="Munidasa M."/>
            <person name="Palculict T."/>
            <person name="Patil S."/>
            <person name="Pu L.-L."/>
            <person name="Saada N."/>
            <person name="Tang L."/>
            <person name="Weissenberger G."/>
            <person name="Zhu Y."/>
            <person name="Hemphill L."/>
            <person name="Shang Y."/>
            <person name="Youmans B."/>
            <person name="Ayvaz T."/>
            <person name="Ross M."/>
            <person name="Santibanez J."/>
            <person name="Aqrawi P."/>
            <person name="Gross S."/>
            <person name="Joshi V."/>
            <person name="Fowler G."/>
            <person name="Nazareth L."/>
            <person name="Reid J."/>
            <person name="Worley K."/>
            <person name="Petrosino J."/>
            <person name="Highlander S."/>
            <person name="Gibbs R."/>
        </authorList>
    </citation>
    <scope>NUCLEOTIDE SEQUENCE [LARGE SCALE GENOMIC DNA]</scope>
    <source>
        <strain evidence="1 2">DSM 16608</strain>
    </source>
</reference>
<comment type="caution">
    <text evidence="1">The sequence shown here is derived from an EMBL/GenBank/DDBJ whole genome shotgun (WGS) entry which is preliminary data.</text>
</comment>
<protein>
    <submittedName>
        <fullName evidence="1">Uncharacterized protein</fullName>
    </submittedName>
</protein>
<dbReference type="AlphaFoldDB" id="F0F7A2"/>
<sequence length="48" mass="5616">MLAKVIKKTIPAALLDRLHCAFLLYYNIFINLQDPFLSRLSLYRIHPA</sequence>
<accession>F0F7A2</accession>
<organism evidence="1 2">
    <name type="scientific">Prevotella multiformis DSM 16608</name>
    <dbReference type="NCBI Taxonomy" id="888743"/>
    <lineage>
        <taxon>Bacteria</taxon>
        <taxon>Pseudomonadati</taxon>
        <taxon>Bacteroidota</taxon>
        <taxon>Bacteroidia</taxon>
        <taxon>Bacteroidales</taxon>
        <taxon>Prevotellaceae</taxon>
        <taxon>Prevotella</taxon>
    </lineage>
</organism>
<evidence type="ECO:0000313" key="2">
    <source>
        <dbReference type="Proteomes" id="UP000005697"/>
    </source>
</evidence>